<dbReference type="InterPro" id="IPR000253">
    <property type="entry name" value="FHA_dom"/>
</dbReference>
<dbReference type="CDD" id="cd00060">
    <property type="entry name" value="FHA"/>
    <property type="match status" value="1"/>
</dbReference>
<sequence length="206" mass="22682">MIQRDNQAAHERLAAFGMISAGVAPLLNPTGRVDPHLLAHIVASIPVEEFAQFMRRPVLAGSGIQSGSIEQTHNQVRTTNQTFIFELSDQTAHETTPEALKRAIYPLVKKRDAVGTAHLLTIGRISDNDLVIPDVAISKQHAVIEIIDSVYSIRDRHSTNGTRVNHTRLQADPLTLNNGDIIAFARYEFVFLTPEALYMRLGAAPS</sequence>
<proteinExistence type="predicted"/>
<gene>
    <name evidence="2" type="ORF">SAMN05421644_13516</name>
</gene>
<dbReference type="STRING" id="61595.SAMN05421644_13516"/>
<keyword evidence="3" id="KW-1185">Reference proteome</keyword>
<dbReference type="PANTHER" id="PTHR23308">
    <property type="entry name" value="NUCLEAR INHIBITOR OF PROTEIN PHOSPHATASE-1"/>
    <property type="match status" value="1"/>
</dbReference>
<name>A0A1H3HPC4_ALLWA</name>
<dbReference type="SUPFAM" id="SSF49879">
    <property type="entry name" value="SMAD/FHA domain"/>
    <property type="match status" value="1"/>
</dbReference>
<evidence type="ECO:0000259" key="1">
    <source>
        <dbReference type="PROSITE" id="PS50006"/>
    </source>
</evidence>
<reference evidence="3" key="1">
    <citation type="submission" date="2016-10" db="EMBL/GenBank/DDBJ databases">
        <authorList>
            <person name="Varghese N."/>
            <person name="Submissions S."/>
        </authorList>
    </citation>
    <scope>NUCLEOTIDE SEQUENCE [LARGE SCALE GENOMIC DNA]</scope>
    <source>
        <strain evidence="3">DSM 173</strain>
    </source>
</reference>
<organism evidence="2 3">
    <name type="scientific">Allochromatium warmingii</name>
    <name type="common">Chromatium warmingii</name>
    <dbReference type="NCBI Taxonomy" id="61595"/>
    <lineage>
        <taxon>Bacteria</taxon>
        <taxon>Pseudomonadati</taxon>
        <taxon>Pseudomonadota</taxon>
        <taxon>Gammaproteobacteria</taxon>
        <taxon>Chromatiales</taxon>
        <taxon>Chromatiaceae</taxon>
        <taxon>Allochromatium</taxon>
    </lineage>
</organism>
<accession>A0A1H3HPC4</accession>
<dbReference type="AlphaFoldDB" id="A0A1H3HPC4"/>
<dbReference type="Proteomes" id="UP000198672">
    <property type="component" value="Unassembled WGS sequence"/>
</dbReference>
<protein>
    <submittedName>
        <fullName evidence="2">FHA domain-containing protein</fullName>
    </submittedName>
</protein>
<dbReference type="RefSeq" id="WP_091334499.1">
    <property type="nucleotide sequence ID" value="NZ_FNOW01000035.1"/>
</dbReference>
<dbReference type="PROSITE" id="PS50006">
    <property type="entry name" value="FHA_DOMAIN"/>
    <property type="match status" value="1"/>
</dbReference>
<dbReference type="OrthoDB" id="151099at2"/>
<dbReference type="Gene3D" id="2.60.200.20">
    <property type="match status" value="1"/>
</dbReference>
<dbReference type="SMART" id="SM00240">
    <property type="entry name" value="FHA"/>
    <property type="match status" value="1"/>
</dbReference>
<dbReference type="EMBL" id="FNOW01000035">
    <property type="protein sequence ID" value="SDY17230.1"/>
    <property type="molecule type" value="Genomic_DNA"/>
</dbReference>
<dbReference type="InterPro" id="IPR008984">
    <property type="entry name" value="SMAD_FHA_dom_sf"/>
</dbReference>
<dbReference type="Pfam" id="PF00498">
    <property type="entry name" value="FHA"/>
    <property type="match status" value="1"/>
</dbReference>
<feature type="domain" description="FHA" evidence="1">
    <location>
        <begin position="120"/>
        <end position="169"/>
    </location>
</feature>
<dbReference type="InterPro" id="IPR050923">
    <property type="entry name" value="Cell_Proc_Reg/RNA_Proc"/>
</dbReference>
<evidence type="ECO:0000313" key="2">
    <source>
        <dbReference type="EMBL" id="SDY17230.1"/>
    </source>
</evidence>
<evidence type="ECO:0000313" key="3">
    <source>
        <dbReference type="Proteomes" id="UP000198672"/>
    </source>
</evidence>